<name>A0A1B9GKU1_9TREE</name>
<protein>
    <submittedName>
        <fullName evidence="2">Uncharacterized protein</fullName>
    </submittedName>
</protein>
<organism evidence="2 3">
    <name type="scientific">Kwoniella heveanensis BCC8398</name>
    <dbReference type="NCBI Taxonomy" id="1296120"/>
    <lineage>
        <taxon>Eukaryota</taxon>
        <taxon>Fungi</taxon>
        <taxon>Dikarya</taxon>
        <taxon>Basidiomycota</taxon>
        <taxon>Agaricomycotina</taxon>
        <taxon>Tremellomycetes</taxon>
        <taxon>Tremellales</taxon>
        <taxon>Cryptococcaceae</taxon>
        <taxon>Kwoniella</taxon>
    </lineage>
</organism>
<evidence type="ECO:0000256" key="1">
    <source>
        <dbReference type="SAM" id="MobiDB-lite"/>
    </source>
</evidence>
<keyword evidence="3" id="KW-1185">Reference proteome</keyword>
<dbReference type="AlphaFoldDB" id="A0A1B9GKU1"/>
<proteinExistence type="predicted"/>
<sequence>MLSSDHIAREASLGAAPGCGFLLASQTTSTLQSRGINYTDGKLSVQTNRAAPSRDEYIASTQAAFERGGKMMKAHANAFSFGKGDASKNEKNESSSGSGSGQAQVKGASSVEVTPDRKGFRRTKKLA</sequence>
<dbReference type="Proteomes" id="UP000092666">
    <property type="component" value="Unassembled WGS sequence"/>
</dbReference>
<evidence type="ECO:0000313" key="2">
    <source>
        <dbReference type="EMBL" id="OCF31555.1"/>
    </source>
</evidence>
<evidence type="ECO:0000313" key="3">
    <source>
        <dbReference type="Proteomes" id="UP000092666"/>
    </source>
</evidence>
<dbReference type="EMBL" id="KV700133">
    <property type="protein sequence ID" value="OCF31555.1"/>
    <property type="molecule type" value="Genomic_DNA"/>
</dbReference>
<accession>A0A1B9GKU1</accession>
<dbReference type="OrthoDB" id="2505950at2759"/>
<feature type="region of interest" description="Disordered" evidence="1">
    <location>
        <begin position="81"/>
        <end position="127"/>
    </location>
</feature>
<gene>
    <name evidence="2" type="ORF">I316_06754</name>
</gene>
<feature type="compositionally biased region" description="Low complexity" evidence="1">
    <location>
        <begin position="94"/>
        <end position="110"/>
    </location>
</feature>
<reference evidence="3" key="2">
    <citation type="submission" date="2013-12" db="EMBL/GenBank/DDBJ databases">
        <title>Evolution of pathogenesis and genome organization in the Tremellales.</title>
        <authorList>
            <person name="Cuomo C."/>
            <person name="Litvintseva A."/>
            <person name="Heitman J."/>
            <person name="Chen Y."/>
            <person name="Sun S."/>
            <person name="Springer D."/>
            <person name="Dromer F."/>
            <person name="Young S."/>
            <person name="Zeng Q."/>
            <person name="Chapman S."/>
            <person name="Gujja S."/>
            <person name="Saif S."/>
            <person name="Birren B."/>
        </authorList>
    </citation>
    <scope>NUCLEOTIDE SEQUENCE [LARGE SCALE GENOMIC DNA]</scope>
    <source>
        <strain evidence="3">BCC8398</strain>
    </source>
</reference>
<reference evidence="2 3" key="1">
    <citation type="submission" date="2013-07" db="EMBL/GenBank/DDBJ databases">
        <title>The Genome Sequence of Cryptococcus heveanensis BCC8398.</title>
        <authorList>
            <consortium name="The Broad Institute Genome Sequencing Platform"/>
            <person name="Cuomo C."/>
            <person name="Litvintseva A."/>
            <person name="Chen Y."/>
            <person name="Heitman J."/>
            <person name="Sun S."/>
            <person name="Springer D."/>
            <person name="Dromer F."/>
            <person name="Young S.K."/>
            <person name="Zeng Q."/>
            <person name="Gargeya S."/>
            <person name="Fitzgerald M."/>
            <person name="Abouelleil A."/>
            <person name="Alvarado L."/>
            <person name="Berlin A.M."/>
            <person name="Chapman S.B."/>
            <person name="Dewar J."/>
            <person name="Goldberg J."/>
            <person name="Griggs A."/>
            <person name="Gujja S."/>
            <person name="Hansen M."/>
            <person name="Howarth C."/>
            <person name="Imamovic A."/>
            <person name="Larimer J."/>
            <person name="McCowan C."/>
            <person name="Murphy C."/>
            <person name="Pearson M."/>
            <person name="Priest M."/>
            <person name="Roberts A."/>
            <person name="Saif S."/>
            <person name="Shea T."/>
            <person name="Sykes S."/>
            <person name="Wortman J."/>
            <person name="Nusbaum C."/>
            <person name="Birren B."/>
        </authorList>
    </citation>
    <scope>NUCLEOTIDE SEQUENCE [LARGE SCALE GENOMIC DNA]</scope>
    <source>
        <strain evidence="2 3">BCC8398</strain>
    </source>
</reference>